<organism evidence="2 3">
    <name type="scientific">Oopsacas minuta</name>
    <dbReference type="NCBI Taxonomy" id="111878"/>
    <lineage>
        <taxon>Eukaryota</taxon>
        <taxon>Metazoa</taxon>
        <taxon>Porifera</taxon>
        <taxon>Hexactinellida</taxon>
        <taxon>Hexasterophora</taxon>
        <taxon>Lyssacinosida</taxon>
        <taxon>Leucopsacidae</taxon>
        <taxon>Oopsacas</taxon>
    </lineage>
</organism>
<keyword evidence="3" id="KW-1185">Reference proteome</keyword>
<evidence type="ECO:0000313" key="3">
    <source>
        <dbReference type="Proteomes" id="UP001165289"/>
    </source>
</evidence>
<reference evidence="2 3" key="1">
    <citation type="journal article" date="2023" name="BMC Biol.">
        <title>The compact genome of the sponge Oopsacas minuta (Hexactinellida) is lacking key metazoan core genes.</title>
        <authorList>
            <person name="Santini S."/>
            <person name="Schenkelaars Q."/>
            <person name="Jourda C."/>
            <person name="Duchesne M."/>
            <person name="Belahbib H."/>
            <person name="Rocher C."/>
            <person name="Selva M."/>
            <person name="Riesgo A."/>
            <person name="Vervoort M."/>
            <person name="Leys S.P."/>
            <person name="Kodjabachian L."/>
            <person name="Le Bivic A."/>
            <person name="Borchiellini C."/>
            <person name="Claverie J.M."/>
            <person name="Renard E."/>
        </authorList>
    </citation>
    <scope>NUCLEOTIDE SEQUENCE [LARGE SCALE GENOMIC DNA]</scope>
    <source>
        <strain evidence="2">SPO-2</strain>
    </source>
</reference>
<accession>A0AAV7JH78</accession>
<feature type="region of interest" description="Disordered" evidence="1">
    <location>
        <begin position="84"/>
        <end position="103"/>
    </location>
</feature>
<sequence>MVRVAWSQVTGEVVVNCWKKSCLNDGKDQPDVDEAEAADKDLDDVDEVMRMANIEDMQPVAHEPVPDLEALLATLALHTDVRIEDTAEPSDSDESDMGEDGDEKALASNADCLKFLSRIKNRLIYTTGQTPDCLVELQSILMHQPQQQAKIIQFFPLQ</sequence>
<evidence type="ECO:0000256" key="1">
    <source>
        <dbReference type="SAM" id="MobiDB-lite"/>
    </source>
</evidence>
<comment type="caution">
    <text evidence="2">The sequence shown here is derived from an EMBL/GenBank/DDBJ whole genome shotgun (WGS) entry which is preliminary data.</text>
</comment>
<protein>
    <submittedName>
        <fullName evidence="2">Uncharacterized protein</fullName>
    </submittedName>
</protein>
<dbReference type="Proteomes" id="UP001165289">
    <property type="component" value="Unassembled WGS sequence"/>
</dbReference>
<dbReference type="AlphaFoldDB" id="A0AAV7JH78"/>
<name>A0AAV7JH78_9METZ</name>
<gene>
    <name evidence="2" type="ORF">LOD99_8531</name>
</gene>
<dbReference type="EMBL" id="JAKMXF010000337">
    <property type="protein sequence ID" value="KAI6647816.1"/>
    <property type="molecule type" value="Genomic_DNA"/>
</dbReference>
<proteinExistence type="predicted"/>
<feature type="compositionally biased region" description="Acidic residues" evidence="1">
    <location>
        <begin position="86"/>
        <end position="102"/>
    </location>
</feature>
<evidence type="ECO:0000313" key="2">
    <source>
        <dbReference type="EMBL" id="KAI6647816.1"/>
    </source>
</evidence>